<dbReference type="GO" id="GO:0015628">
    <property type="term" value="P:protein secretion by the type II secretion system"/>
    <property type="evidence" value="ECO:0007669"/>
    <property type="project" value="InterPro"/>
</dbReference>
<dbReference type="EMBL" id="LT629748">
    <property type="protein sequence ID" value="SDS21120.1"/>
    <property type="molecule type" value="Genomic_DNA"/>
</dbReference>
<sequence length="151" mass="16814">MKHQNGGFSFIELMIVLSVLGIMAGLLFPLAEVAMTRQKEAALKQALKDIREALDEYRLVTQSGLFESHTESGYPARLEQLTERHGFSGRVFLRAIPADPFYVGEATSASNTWRFRAFQSPPDNPQSGQDIFDVLSTSDQLGSNGLPYSEW</sequence>
<keyword evidence="2" id="KW-1133">Transmembrane helix</keyword>
<dbReference type="OrthoDB" id="9790526at2"/>
<dbReference type="InterPro" id="IPR045584">
    <property type="entry name" value="Pilin-like"/>
</dbReference>
<keyword evidence="1" id="KW-0488">Methylation</keyword>
<dbReference type="SUPFAM" id="SSF54523">
    <property type="entry name" value="Pili subunits"/>
    <property type="match status" value="1"/>
</dbReference>
<dbReference type="AlphaFoldDB" id="A0A1H1QCG9"/>
<dbReference type="STRING" id="797277.SAMN05216198_1443"/>
<dbReference type="RefSeq" id="WP_090272689.1">
    <property type="nucleotide sequence ID" value="NZ_LT629748.1"/>
</dbReference>
<evidence type="ECO:0000313" key="3">
    <source>
        <dbReference type="EMBL" id="SDS21120.1"/>
    </source>
</evidence>
<dbReference type="GO" id="GO:0015627">
    <property type="term" value="C:type II protein secretion system complex"/>
    <property type="evidence" value="ECO:0007669"/>
    <property type="project" value="InterPro"/>
</dbReference>
<feature type="transmembrane region" description="Helical" evidence="2">
    <location>
        <begin position="6"/>
        <end position="30"/>
    </location>
</feature>
<dbReference type="Gene3D" id="3.30.700.10">
    <property type="entry name" value="Glycoprotein, Type 4 Pilin"/>
    <property type="match status" value="1"/>
</dbReference>
<dbReference type="NCBIfam" id="TIGR02532">
    <property type="entry name" value="IV_pilin_GFxxxE"/>
    <property type="match status" value="1"/>
</dbReference>
<dbReference type="Proteomes" id="UP000243426">
    <property type="component" value="Chromosome I"/>
</dbReference>
<evidence type="ECO:0000256" key="2">
    <source>
        <dbReference type="SAM" id="Phobius"/>
    </source>
</evidence>
<dbReference type="InterPro" id="IPR000983">
    <property type="entry name" value="Bac_GSPG_pilin"/>
</dbReference>
<evidence type="ECO:0000256" key="1">
    <source>
        <dbReference type="ARBA" id="ARBA00022481"/>
    </source>
</evidence>
<organism evidence="3 4">
    <name type="scientific">Halopseudomonas litoralis</name>
    <dbReference type="NCBI Taxonomy" id="797277"/>
    <lineage>
        <taxon>Bacteria</taxon>
        <taxon>Pseudomonadati</taxon>
        <taxon>Pseudomonadota</taxon>
        <taxon>Gammaproteobacteria</taxon>
        <taxon>Pseudomonadales</taxon>
        <taxon>Pseudomonadaceae</taxon>
        <taxon>Halopseudomonas</taxon>
    </lineage>
</organism>
<keyword evidence="2" id="KW-0472">Membrane</keyword>
<proteinExistence type="predicted"/>
<keyword evidence="4" id="KW-1185">Reference proteome</keyword>
<evidence type="ECO:0000313" key="4">
    <source>
        <dbReference type="Proteomes" id="UP000243426"/>
    </source>
</evidence>
<reference evidence="4" key="1">
    <citation type="submission" date="2016-10" db="EMBL/GenBank/DDBJ databases">
        <authorList>
            <person name="Varghese N."/>
            <person name="Submissions S."/>
        </authorList>
    </citation>
    <scope>NUCLEOTIDE SEQUENCE [LARGE SCALE GENOMIC DNA]</scope>
    <source>
        <strain evidence="4">2SM5</strain>
    </source>
</reference>
<name>A0A1H1QCG9_9GAMM</name>
<gene>
    <name evidence="3" type="ORF">SAMN05216198_1443</name>
</gene>
<dbReference type="PRINTS" id="PR00813">
    <property type="entry name" value="BCTERIALGSPG"/>
</dbReference>
<dbReference type="Pfam" id="PF07963">
    <property type="entry name" value="N_methyl"/>
    <property type="match status" value="1"/>
</dbReference>
<accession>A0A1H1QCG9</accession>
<protein>
    <submittedName>
        <fullName evidence="3">General secretion pathway protein G</fullName>
    </submittedName>
</protein>
<dbReference type="InterPro" id="IPR012902">
    <property type="entry name" value="N_methyl_site"/>
</dbReference>
<keyword evidence="2" id="KW-0812">Transmembrane</keyword>